<name>A0ABT9DBW8_9CELL</name>
<keyword evidence="4 7" id="KW-0812">Transmembrane</keyword>
<feature type="domain" description="Bacterial sugar transferase" evidence="8">
    <location>
        <begin position="318"/>
        <end position="505"/>
    </location>
</feature>
<dbReference type="EC" id="2.7.8.-" evidence="9"/>
<reference evidence="9 10" key="1">
    <citation type="submission" date="2023-07" db="EMBL/GenBank/DDBJ databases">
        <title>Description of novel actinomycetes strains, isolated from tidal flat sediment.</title>
        <authorList>
            <person name="Lu C."/>
        </authorList>
    </citation>
    <scope>NUCLEOTIDE SEQUENCE [LARGE SCALE GENOMIC DNA]</scope>
    <source>
        <strain evidence="9 10">SYSU T00b441</strain>
    </source>
</reference>
<keyword evidence="5 7" id="KW-1133">Transmembrane helix</keyword>
<evidence type="ECO:0000256" key="3">
    <source>
        <dbReference type="ARBA" id="ARBA00022679"/>
    </source>
</evidence>
<dbReference type="PANTHER" id="PTHR30576">
    <property type="entry name" value="COLANIC BIOSYNTHESIS UDP-GLUCOSE LIPID CARRIER TRANSFERASE"/>
    <property type="match status" value="1"/>
</dbReference>
<dbReference type="Gene3D" id="3.40.50.720">
    <property type="entry name" value="NAD(P)-binding Rossmann-like Domain"/>
    <property type="match status" value="1"/>
</dbReference>
<protein>
    <submittedName>
        <fullName evidence="9">Sugar transferase</fullName>
        <ecNumber evidence="9">2.7.8.-</ecNumber>
    </submittedName>
</protein>
<dbReference type="GO" id="GO:0016740">
    <property type="term" value="F:transferase activity"/>
    <property type="evidence" value="ECO:0007669"/>
    <property type="project" value="UniProtKB-KW"/>
</dbReference>
<evidence type="ECO:0000313" key="10">
    <source>
        <dbReference type="Proteomes" id="UP001232536"/>
    </source>
</evidence>
<evidence type="ECO:0000256" key="1">
    <source>
        <dbReference type="ARBA" id="ARBA00004141"/>
    </source>
</evidence>
<feature type="transmembrane region" description="Helical" evidence="7">
    <location>
        <begin position="66"/>
        <end position="87"/>
    </location>
</feature>
<dbReference type="RefSeq" id="WP_304600440.1">
    <property type="nucleotide sequence ID" value="NZ_JAUQYO010000001.1"/>
</dbReference>
<dbReference type="PANTHER" id="PTHR30576:SF10">
    <property type="entry name" value="SLL5057 PROTEIN"/>
    <property type="match status" value="1"/>
</dbReference>
<comment type="caution">
    <text evidence="9">The sequence shown here is derived from an EMBL/GenBank/DDBJ whole genome shotgun (WGS) entry which is preliminary data.</text>
</comment>
<dbReference type="EMBL" id="JAUQYP010000001">
    <property type="protein sequence ID" value="MDO8106796.1"/>
    <property type="molecule type" value="Genomic_DNA"/>
</dbReference>
<feature type="transmembrane region" description="Helical" evidence="7">
    <location>
        <begin position="126"/>
        <end position="146"/>
    </location>
</feature>
<organism evidence="9 10">
    <name type="scientific">Actinotalea lenta</name>
    <dbReference type="NCBI Taxonomy" id="3064654"/>
    <lineage>
        <taxon>Bacteria</taxon>
        <taxon>Bacillati</taxon>
        <taxon>Actinomycetota</taxon>
        <taxon>Actinomycetes</taxon>
        <taxon>Micrococcales</taxon>
        <taxon>Cellulomonadaceae</taxon>
        <taxon>Actinotalea</taxon>
    </lineage>
</organism>
<dbReference type="Proteomes" id="UP001232536">
    <property type="component" value="Unassembled WGS sequence"/>
</dbReference>
<gene>
    <name evidence="9" type="ORF">Q6348_06245</name>
</gene>
<proteinExistence type="inferred from homology"/>
<keyword evidence="10" id="KW-1185">Reference proteome</keyword>
<feature type="transmembrane region" description="Helical" evidence="7">
    <location>
        <begin position="320"/>
        <end position="344"/>
    </location>
</feature>
<comment type="similarity">
    <text evidence="2">Belongs to the bacterial sugar transferase family.</text>
</comment>
<dbReference type="InterPro" id="IPR003362">
    <property type="entry name" value="Bact_transf"/>
</dbReference>
<feature type="transmembrane region" description="Helical" evidence="7">
    <location>
        <begin position="93"/>
        <end position="114"/>
    </location>
</feature>
<keyword evidence="3 9" id="KW-0808">Transferase</keyword>
<sequence length="511" mass="55440">MSAVTLAVDDSAQWPLESDRRGLAVEPRRSWASPQPAELRGTPFNDSRAAARRWPVVARGHQRRTLAIDLVVATAVTVPFLVSVLGWSWQVPLFTACVVGGLVVLVMLTRGYDVKHLGDGPEEYQAVLRAGSYGAALVIGLSYAGRIEVSRFLVFVGMPVLMLALMAVRYAGRRVLHRARAKGLSMRNTLLVGTSSDVEGIAQRLASATYHGYDLSGVCLPSIDECDRVAGLPVVGAVADVAQVVVDRAVDVVVVAGPSLSPEALRRLSWALDRVGAQLVVVPGLVEVTGPRITLRPAAGLSLLELEVAAPRRRLVAKSVLDRVAGISLMIAAAPIIAVAALAVRLTSRGPAFYRQTRVGVDGTPFTMWKLRSMYVDADRRRAALAESSDGNGVLFKMRADPRVTPVGRVLRRYSIDELPQLLNVVRGDMSLVGPRPPLGEEVAAYEDAVHRRLRVRPGLTGLWQVSGRSDLTWEESVRLDLRYVDNWSVTMDLMILWKTARAVLRGSGAY</sequence>
<evidence type="ECO:0000256" key="2">
    <source>
        <dbReference type="ARBA" id="ARBA00006464"/>
    </source>
</evidence>
<keyword evidence="6 7" id="KW-0472">Membrane</keyword>
<evidence type="ECO:0000256" key="7">
    <source>
        <dbReference type="SAM" id="Phobius"/>
    </source>
</evidence>
<dbReference type="Pfam" id="PF13727">
    <property type="entry name" value="CoA_binding_3"/>
    <property type="match status" value="1"/>
</dbReference>
<evidence type="ECO:0000259" key="8">
    <source>
        <dbReference type="Pfam" id="PF02397"/>
    </source>
</evidence>
<evidence type="ECO:0000256" key="5">
    <source>
        <dbReference type="ARBA" id="ARBA00022989"/>
    </source>
</evidence>
<comment type="subcellular location">
    <subcellularLocation>
        <location evidence="1">Membrane</location>
        <topology evidence="1">Multi-pass membrane protein</topology>
    </subcellularLocation>
</comment>
<dbReference type="NCBIfam" id="TIGR03025">
    <property type="entry name" value="EPS_sugtrans"/>
    <property type="match status" value="1"/>
</dbReference>
<evidence type="ECO:0000256" key="6">
    <source>
        <dbReference type="ARBA" id="ARBA00023136"/>
    </source>
</evidence>
<accession>A0ABT9DBW8</accession>
<dbReference type="InterPro" id="IPR017475">
    <property type="entry name" value="EPS_sugar_tfrase"/>
</dbReference>
<feature type="transmembrane region" description="Helical" evidence="7">
    <location>
        <begin position="152"/>
        <end position="172"/>
    </location>
</feature>
<evidence type="ECO:0000313" key="9">
    <source>
        <dbReference type="EMBL" id="MDO8106796.1"/>
    </source>
</evidence>
<evidence type="ECO:0000256" key="4">
    <source>
        <dbReference type="ARBA" id="ARBA00022692"/>
    </source>
</evidence>
<dbReference type="Pfam" id="PF02397">
    <property type="entry name" value="Bac_transf"/>
    <property type="match status" value="1"/>
</dbReference>